<dbReference type="GO" id="GO:1990281">
    <property type="term" value="C:efflux pump complex"/>
    <property type="evidence" value="ECO:0007669"/>
    <property type="project" value="TreeGrafter"/>
</dbReference>
<organism evidence="5 6">
    <name type="scientific">[Clostridium] aminophilum</name>
    <dbReference type="NCBI Taxonomy" id="1526"/>
    <lineage>
        <taxon>Bacteria</taxon>
        <taxon>Bacillati</taxon>
        <taxon>Bacillota</taxon>
        <taxon>Clostridia</taxon>
        <taxon>Lachnospirales</taxon>
        <taxon>Lachnospiraceae</taxon>
    </lineage>
</organism>
<dbReference type="PANTHER" id="PTHR30469:SF33">
    <property type="entry name" value="SLR1207 PROTEIN"/>
    <property type="match status" value="1"/>
</dbReference>
<dbReference type="OrthoDB" id="1859821at2"/>
<dbReference type="InterPro" id="IPR058637">
    <property type="entry name" value="YknX-like_C"/>
</dbReference>
<dbReference type="eggNOG" id="COG0845">
    <property type="taxonomic scope" value="Bacteria"/>
</dbReference>
<evidence type="ECO:0000256" key="1">
    <source>
        <dbReference type="ARBA" id="ARBA00009477"/>
    </source>
</evidence>
<dbReference type="Gene3D" id="2.40.30.170">
    <property type="match status" value="1"/>
</dbReference>
<dbReference type="Gene3D" id="2.40.420.20">
    <property type="match status" value="1"/>
</dbReference>
<dbReference type="Pfam" id="PF25989">
    <property type="entry name" value="YknX_C"/>
    <property type="match status" value="1"/>
</dbReference>
<dbReference type="STRING" id="1526.SAMN02910262_01437"/>
<dbReference type="AlphaFoldDB" id="A0A1I0CXM5"/>
<dbReference type="Gene3D" id="2.40.50.100">
    <property type="match status" value="1"/>
</dbReference>
<evidence type="ECO:0000313" key="5">
    <source>
        <dbReference type="EMBL" id="SET24196.1"/>
    </source>
</evidence>
<dbReference type="Proteomes" id="UP000199820">
    <property type="component" value="Unassembled WGS sequence"/>
</dbReference>
<sequence>MKKKKLIIGAAAAVLLGGIIVFRFMQKPETDVASAVPAVVVEKPSTGSIYVETGLTGSIEPADSVSVIPKAAGEVTEVAIRAGDVVQEGQKLVHIDTKMVDSARISRDSAQIAASDAATNLSRMQALAAAGDISQQQLEQASSSARTAALQLESAKLNLKNQMEYSDITAPITGRVESVSVEVHDNVSQQNVICVISGEGSKIVSFNVTDRIVKNLNVGDRIRVEKQGKEFYGQITEISSMVDSQTGLFKVKASMDGADDLATGATVKLYVVGSKAENVMTIPTDCIYYNGGQAQVYTVDDDNTTVHLIPVTVGVYDSENSEILEGIDMNSRVIQTWTSELFEGAKVQITEPDTAPETDENPEIGSAEENSQAGQAK</sequence>
<dbReference type="InterPro" id="IPR058625">
    <property type="entry name" value="MdtA-like_BSH"/>
</dbReference>
<dbReference type="Gene3D" id="1.10.287.470">
    <property type="entry name" value="Helix hairpin bin"/>
    <property type="match status" value="1"/>
</dbReference>
<dbReference type="PANTHER" id="PTHR30469">
    <property type="entry name" value="MULTIDRUG RESISTANCE PROTEIN MDTA"/>
    <property type="match status" value="1"/>
</dbReference>
<feature type="compositionally biased region" description="Polar residues" evidence="2">
    <location>
        <begin position="368"/>
        <end position="377"/>
    </location>
</feature>
<feature type="region of interest" description="Disordered" evidence="2">
    <location>
        <begin position="346"/>
        <end position="377"/>
    </location>
</feature>
<evidence type="ECO:0000313" key="6">
    <source>
        <dbReference type="Proteomes" id="UP000199820"/>
    </source>
</evidence>
<dbReference type="InterPro" id="IPR006143">
    <property type="entry name" value="RND_pump_MFP"/>
</dbReference>
<name>A0A1I0CXM5_9FIRM</name>
<feature type="domain" description="YknX-like C-terminal permuted SH3-like" evidence="4">
    <location>
        <begin position="279"/>
        <end position="349"/>
    </location>
</feature>
<evidence type="ECO:0000259" key="4">
    <source>
        <dbReference type="Pfam" id="PF25989"/>
    </source>
</evidence>
<accession>A0A1I0CXM5</accession>
<dbReference type="Pfam" id="PF25917">
    <property type="entry name" value="BSH_RND"/>
    <property type="match status" value="1"/>
</dbReference>
<dbReference type="NCBIfam" id="TIGR01730">
    <property type="entry name" value="RND_mfp"/>
    <property type="match status" value="1"/>
</dbReference>
<evidence type="ECO:0000259" key="3">
    <source>
        <dbReference type="Pfam" id="PF25917"/>
    </source>
</evidence>
<feature type="domain" description="Multidrug resistance protein MdtA-like barrel-sandwich hybrid" evidence="3">
    <location>
        <begin position="64"/>
        <end position="189"/>
    </location>
</feature>
<keyword evidence="6" id="KW-1185">Reference proteome</keyword>
<dbReference type="EMBL" id="FOIL01000009">
    <property type="protein sequence ID" value="SET24196.1"/>
    <property type="molecule type" value="Genomic_DNA"/>
</dbReference>
<dbReference type="SUPFAM" id="SSF111369">
    <property type="entry name" value="HlyD-like secretion proteins"/>
    <property type="match status" value="1"/>
</dbReference>
<dbReference type="RefSeq" id="WP_074648962.1">
    <property type="nucleotide sequence ID" value="NZ_FOIL01000009.1"/>
</dbReference>
<comment type="similarity">
    <text evidence="1">Belongs to the membrane fusion protein (MFP) (TC 8.A.1) family.</text>
</comment>
<protein>
    <submittedName>
        <fullName evidence="5">RND family efflux transporter, MFP subunit</fullName>
    </submittedName>
</protein>
<reference evidence="5 6" key="1">
    <citation type="submission" date="2016-10" db="EMBL/GenBank/DDBJ databases">
        <authorList>
            <person name="de Groot N.N."/>
        </authorList>
    </citation>
    <scope>NUCLEOTIDE SEQUENCE [LARGE SCALE GENOMIC DNA]</scope>
    <source>
        <strain evidence="5 6">KH1P1</strain>
    </source>
</reference>
<dbReference type="GO" id="GO:0015562">
    <property type="term" value="F:efflux transmembrane transporter activity"/>
    <property type="evidence" value="ECO:0007669"/>
    <property type="project" value="TreeGrafter"/>
</dbReference>
<evidence type="ECO:0000256" key="2">
    <source>
        <dbReference type="SAM" id="MobiDB-lite"/>
    </source>
</evidence>
<proteinExistence type="inferred from homology"/>
<gene>
    <name evidence="5" type="ORF">SAMN04487771_100912</name>
</gene>